<dbReference type="GO" id="GO:0005737">
    <property type="term" value="C:cytoplasm"/>
    <property type="evidence" value="ECO:0007669"/>
    <property type="project" value="TreeGrafter"/>
</dbReference>
<dbReference type="Gene3D" id="1.10.287.370">
    <property type="match status" value="1"/>
</dbReference>
<evidence type="ECO:0000256" key="1">
    <source>
        <dbReference type="ARBA" id="ARBA00010048"/>
    </source>
</evidence>
<name>A0AAW1PA24_9CHLO</name>
<dbReference type="GO" id="GO:1990114">
    <property type="term" value="P:RNA polymerase II core complex assembly"/>
    <property type="evidence" value="ECO:0007669"/>
    <property type="project" value="TreeGrafter"/>
</dbReference>
<protein>
    <recommendedName>
        <fullName evidence="4">Prefoldin subunit 5</fullName>
    </recommendedName>
</protein>
<dbReference type="PANTHER" id="PTHR12674:SF2">
    <property type="entry name" value="PREFOLDIN SUBUNIT 5"/>
    <property type="match status" value="1"/>
</dbReference>
<accession>A0AAW1PA24</accession>
<dbReference type="SUPFAM" id="SSF46579">
    <property type="entry name" value="Prefoldin"/>
    <property type="match status" value="1"/>
</dbReference>
<sequence>MPPQPQKIDLTTLEPRHLVALKEQIEEELQNFAQSSITLQKAAGEFGTSGRSLESLSEQKEGQPMLMPLTSSVYVAAEVASVKTVLLDVGTGYYIEKSPKEGVEYCRRKVQMLKDSLDKIGQIMRDKQQQLQIINTEYNARARAQQQRA</sequence>
<dbReference type="GO" id="GO:1990113">
    <property type="term" value="P:RNA polymerase I assembly"/>
    <property type="evidence" value="ECO:0007669"/>
    <property type="project" value="TreeGrafter"/>
</dbReference>
<gene>
    <name evidence="2" type="ORF">WJX72_009328</name>
</gene>
<dbReference type="GO" id="GO:1990115">
    <property type="term" value="P:RNA polymerase III assembly"/>
    <property type="evidence" value="ECO:0007669"/>
    <property type="project" value="TreeGrafter"/>
</dbReference>
<reference evidence="2 3" key="1">
    <citation type="journal article" date="2024" name="Nat. Commun.">
        <title>Phylogenomics reveals the evolutionary origins of lichenization in chlorophyte algae.</title>
        <authorList>
            <person name="Puginier C."/>
            <person name="Libourel C."/>
            <person name="Otte J."/>
            <person name="Skaloud P."/>
            <person name="Haon M."/>
            <person name="Grisel S."/>
            <person name="Petersen M."/>
            <person name="Berrin J.G."/>
            <person name="Delaux P.M."/>
            <person name="Dal Grande F."/>
            <person name="Keller J."/>
        </authorList>
    </citation>
    <scope>NUCLEOTIDE SEQUENCE [LARGE SCALE GENOMIC DNA]</scope>
    <source>
        <strain evidence="2 3">SAG 2043</strain>
    </source>
</reference>
<evidence type="ECO:0000313" key="3">
    <source>
        <dbReference type="Proteomes" id="UP001489004"/>
    </source>
</evidence>
<proteinExistence type="inferred from homology"/>
<dbReference type="CDD" id="cd23157">
    <property type="entry name" value="Prefoldin_5"/>
    <property type="match status" value="1"/>
</dbReference>
<dbReference type="GO" id="GO:0006457">
    <property type="term" value="P:protein folding"/>
    <property type="evidence" value="ECO:0007669"/>
    <property type="project" value="InterPro"/>
</dbReference>
<dbReference type="EMBL" id="JALJOR010000016">
    <property type="protein sequence ID" value="KAK9805258.1"/>
    <property type="molecule type" value="Genomic_DNA"/>
</dbReference>
<dbReference type="InterPro" id="IPR009053">
    <property type="entry name" value="Prefoldin"/>
</dbReference>
<dbReference type="Proteomes" id="UP001489004">
    <property type="component" value="Unassembled WGS sequence"/>
</dbReference>
<dbReference type="GO" id="GO:0009409">
    <property type="term" value="P:response to cold"/>
    <property type="evidence" value="ECO:0007669"/>
    <property type="project" value="UniProtKB-ARBA"/>
</dbReference>
<dbReference type="Pfam" id="PF02996">
    <property type="entry name" value="Prefoldin"/>
    <property type="match status" value="1"/>
</dbReference>
<evidence type="ECO:0000313" key="2">
    <source>
        <dbReference type="EMBL" id="KAK9805258.1"/>
    </source>
</evidence>
<dbReference type="NCBIfam" id="TIGR00293">
    <property type="entry name" value="prefoldin subunit alpha"/>
    <property type="match status" value="1"/>
</dbReference>
<dbReference type="GO" id="GO:0016272">
    <property type="term" value="C:prefoldin complex"/>
    <property type="evidence" value="ECO:0007669"/>
    <property type="project" value="InterPro"/>
</dbReference>
<dbReference type="InterPro" id="IPR011599">
    <property type="entry name" value="PFD_alpha_archaea"/>
</dbReference>
<dbReference type="PANTHER" id="PTHR12674">
    <property type="entry name" value="PREFOLDIN SUBUNIT 5"/>
    <property type="match status" value="1"/>
</dbReference>
<dbReference type="GO" id="GO:0051082">
    <property type="term" value="F:unfolded protein binding"/>
    <property type="evidence" value="ECO:0007669"/>
    <property type="project" value="InterPro"/>
</dbReference>
<dbReference type="AlphaFoldDB" id="A0AAW1PA24"/>
<dbReference type="InterPro" id="IPR004127">
    <property type="entry name" value="Prefoldin_subunit_alpha"/>
</dbReference>
<comment type="similarity">
    <text evidence="1">Belongs to the prefoldin subunit alpha family.</text>
</comment>
<comment type="caution">
    <text evidence="2">The sequence shown here is derived from an EMBL/GenBank/DDBJ whole genome shotgun (WGS) entry which is preliminary data.</text>
</comment>
<keyword evidence="3" id="KW-1185">Reference proteome</keyword>
<organism evidence="2 3">
    <name type="scientific">[Myrmecia] bisecta</name>
    <dbReference type="NCBI Taxonomy" id="41462"/>
    <lineage>
        <taxon>Eukaryota</taxon>
        <taxon>Viridiplantae</taxon>
        <taxon>Chlorophyta</taxon>
        <taxon>core chlorophytes</taxon>
        <taxon>Trebouxiophyceae</taxon>
        <taxon>Trebouxiales</taxon>
        <taxon>Trebouxiaceae</taxon>
        <taxon>Myrmecia</taxon>
    </lineage>
</organism>
<evidence type="ECO:0008006" key="4">
    <source>
        <dbReference type="Google" id="ProtNLM"/>
    </source>
</evidence>